<sequence>MKISAIEFVALSAPLGTAKPYGMSKSLATGRQSTVVRMTLENGIVGYGEAWGMPAFNRGYEAFLVNYLVGIDVFDIEHAYSRILARHYHFGVQGPMMACISGIDIAAKDAMGKLLGLPVCKLIGGQRVDSVPIYASGGYVTETPAEDFRPQIETMAEAGYPSVKIKIGLGPDSDEERVAIAREILGDEVELLVDINSNYTYDLALESMERLAPYRIGWVEEPLSPADFSGYGRLRARARLPIATGEALYTVFDFKTLVDAGGVDILQPDLSLCGGFWQGRKIAELAHANHLRLSPHVWGGAIGLAAGIHFIASLSVFPHSENIPKPTLLEYDLGANPLRTELLAEPILVENGRVSVPEGPGLGIEVDEEALLRYAAA</sequence>
<keyword evidence="4" id="KW-1185">Reference proteome</keyword>
<evidence type="ECO:0000259" key="2">
    <source>
        <dbReference type="SMART" id="SM00922"/>
    </source>
</evidence>
<accession>A0ABV7X4T3</accession>
<dbReference type="InterPro" id="IPR013342">
    <property type="entry name" value="Mandelate_racemase_C"/>
</dbReference>
<proteinExistence type="predicted"/>
<reference evidence="4" key="1">
    <citation type="journal article" date="2019" name="Int. J. Syst. Evol. Microbiol.">
        <title>The Global Catalogue of Microorganisms (GCM) 10K type strain sequencing project: providing services to taxonomists for standard genome sequencing and annotation.</title>
        <authorList>
            <consortium name="The Broad Institute Genomics Platform"/>
            <consortium name="The Broad Institute Genome Sequencing Center for Infectious Disease"/>
            <person name="Wu L."/>
            <person name="Ma J."/>
        </authorList>
    </citation>
    <scope>NUCLEOTIDE SEQUENCE [LARGE SCALE GENOMIC DNA]</scope>
    <source>
        <strain evidence="4">KCTC 42281</strain>
    </source>
</reference>
<dbReference type="InterPro" id="IPR013341">
    <property type="entry name" value="Mandelate_racemase_N_dom"/>
</dbReference>
<dbReference type="PANTHER" id="PTHR48080">
    <property type="entry name" value="D-GALACTONATE DEHYDRATASE-RELATED"/>
    <property type="match status" value="1"/>
</dbReference>
<dbReference type="Gene3D" id="3.30.390.10">
    <property type="entry name" value="Enolase-like, N-terminal domain"/>
    <property type="match status" value="1"/>
</dbReference>
<dbReference type="CDD" id="cd03316">
    <property type="entry name" value="MR_like"/>
    <property type="match status" value="1"/>
</dbReference>
<gene>
    <name evidence="3" type="ORF">ACFOOL_12825</name>
</gene>
<dbReference type="Proteomes" id="UP001595613">
    <property type="component" value="Unassembled WGS sequence"/>
</dbReference>
<evidence type="ECO:0000256" key="1">
    <source>
        <dbReference type="ARBA" id="ARBA00023239"/>
    </source>
</evidence>
<dbReference type="InterPro" id="IPR036849">
    <property type="entry name" value="Enolase-like_C_sf"/>
</dbReference>
<dbReference type="PROSITE" id="PS00909">
    <property type="entry name" value="MR_MLE_2"/>
    <property type="match status" value="1"/>
</dbReference>
<feature type="domain" description="Mandelate racemase/muconate lactonizing enzyme C-terminal" evidence="2">
    <location>
        <begin position="145"/>
        <end position="241"/>
    </location>
</feature>
<organism evidence="3 4">
    <name type="scientific">Devosia honganensis</name>
    <dbReference type="NCBI Taxonomy" id="1610527"/>
    <lineage>
        <taxon>Bacteria</taxon>
        <taxon>Pseudomonadati</taxon>
        <taxon>Pseudomonadota</taxon>
        <taxon>Alphaproteobacteria</taxon>
        <taxon>Hyphomicrobiales</taxon>
        <taxon>Devosiaceae</taxon>
        <taxon>Devosia</taxon>
    </lineage>
</organism>
<name>A0ABV7X4T3_9HYPH</name>
<dbReference type="InterPro" id="IPR029017">
    <property type="entry name" value="Enolase-like_N"/>
</dbReference>
<dbReference type="SUPFAM" id="SSF54826">
    <property type="entry name" value="Enolase N-terminal domain-like"/>
    <property type="match status" value="1"/>
</dbReference>
<comment type="caution">
    <text evidence="3">The sequence shown here is derived from an EMBL/GenBank/DDBJ whole genome shotgun (WGS) entry which is preliminary data.</text>
</comment>
<dbReference type="Pfam" id="PF13378">
    <property type="entry name" value="MR_MLE_C"/>
    <property type="match status" value="1"/>
</dbReference>
<dbReference type="InterPro" id="IPR018110">
    <property type="entry name" value="Mandel_Rmase/mucon_lact_enz_CS"/>
</dbReference>
<dbReference type="SUPFAM" id="SSF51604">
    <property type="entry name" value="Enolase C-terminal domain-like"/>
    <property type="match status" value="1"/>
</dbReference>
<dbReference type="InterPro" id="IPR034593">
    <property type="entry name" value="DgoD-like"/>
</dbReference>
<dbReference type="RefSeq" id="WP_380097530.1">
    <property type="nucleotide sequence ID" value="NZ_JBHRYD010000011.1"/>
</dbReference>
<dbReference type="SFLD" id="SFLDS00001">
    <property type="entry name" value="Enolase"/>
    <property type="match status" value="1"/>
</dbReference>
<dbReference type="Gene3D" id="3.20.20.120">
    <property type="entry name" value="Enolase-like C-terminal domain"/>
    <property type="match status" value="1"/>
</dbReference>
<evidence type="ECO:0000313" key="3">
    <source>
        <dbReference type="EMBL" id="MFC3705639.1"/>
    </source>
</evidence>
<evidence type="ECO:0000313" key="4">
    <source>
        <dbReference type="Proteomes" id="UP001595613"/>
    </source>
</evidence>
<dbReference type="EMBL" id="JBHRYD010000011">
    <property type="protein sequence ID" value="MFC3705639.1"/>
    <property type="molecule type" value="Genomic_DNA"/>
</dbReference>
<dbReference type="Pfam" id="PF02746">
    <property type="entry name" value="MR_MLE_N"/>
    <property type="match status" value="1"/>
</dbReference>
<dbReference type="SFLD" id="SFLDG00179">
    <property type="entry name" value="mandelate_racemase"/>
    <property type="match status" value="1"/>
</dbReference>
<protein>
    <submittedName>
        <fullName evidence="3">Mandelate racemase/muconate lactonizing enzyme family protein</fullName>
    </submittedName>
</protein>
<dbReference type="SMART" id="SM00922">
    <property type="entry name" value="MR_MLE"/>
    <property type="match status" value="1"/>
</dbReference>
<keyword evidence="1" id="KW-0456">Lyase</keyword>
<dbReference type="PANTHER" id="PTHR48080:SF2">
    <property type="entry name" value="D-GALACTONATE DEHYDRATASE"/>
    <property type="match status" value="1"/>
</dbReference>
<dbReference type="InterPro" id="IPR029065">
    <property type="entry name" value="Enolase_C-like"/>
</dbReference>